<dbReference type="Proteomes" id="UP001299970">
    <property type="component" value="Unassembled WGS sequence"/>
</dbReference>
<evidence type="ECO:0000313" key="9">
    <source>
        <dbReference type="EMBL" id="MCH6167001.1"/>
    </source>
</evidence>
<evidence type="ECO:0000256" key="4">
    <source>
        <dbReference type="ARBA" id="ARBA00022989"/>
    </source>
</evidence>
<evidence type="ECO:0000313" key="10">
    <source>
        <dbReference type="Proteomes" id="UP001299970"/>
    </source>
</evidence>
<comment type="caution">
    <text evidence="9">The sequence shown here is derived from an EMBL/GenBank/DDBJ whole genome shotgun (WGS) entry which is preliminary data.</text>
</comment>
<evidence type="ECO:0000256" key="1">
    <source>
        <dbReference type="ARBA" id="ARBA00004162"/>
    </source>
</evidence>
<feature type="transmembrane region" description="Helical" evidence="7">
    <location>
        <begin position="75"/>
        <end position="99"/>
    </location>
</feature>
<keyword evidence="4 7" id="KW-1133">Transmembrane helix</keyword>
<keyword evidence="2" id="KW-1003">Cell membrane</keyword>
<organism evidence="9 10">
    <name type="scientific">Pseudonocardia alaniniphila</name>
    <dbReference type="NCBI Taxonomy" id="75291"/>
    <lineage>
        <taxon>Bacteria</taxon>
        <taxon>Bacillati</taxon>
        <taxon>Actinomycetota</taxon>
        <taxon>Actinomycetes</taxon>
        <taxon>Pseudonocardiales</taxon>
        <taxon>Pseudonocardiaceae</taxon>
        <taxon>Pseudonocardia</taxon>
    </lineage>
</organism>
<dbReference type="Pfam" id="PF04024">
    <property type="entry name" value="PspC"/>
    <property type="match status" value="1"/>
</dbReference>
<evidence type="ECO:0000256" key="2">
    <source>
        <dbReference type="ARBA" id="ARBA00022475"/>
    </source>
</evidence>
<accession>A0ABS9TFB0</accession>
<gene>
    <name evidence="9" type="ORF">MMF94_15035</name>
</gene>
<sequence length="105" mass="11045">MEQITDPATARTTPDADQPPFTEQPPFAGQPPLAEPPRAARPAFRLRRSRTDRMLAGVCGGLAESLNVDAALLRVGMVALTVIGAGVPVVVYAAVWLIAPETDAP</sequence>
<evidence type="ECO:0000256" key="7">
    <source>
        <dbReference type="SAM" id="Phobius"/>
    </source>
</evidence>
<keyword evidence="5 7" id="KW-0472">Membrane</keyword>
<feature type="domain" description="Phage shock protein PspC N-terminal" evidence="8">
    <location>
        <begin position="45"/>
        <end position="101"/>
    </location>
</feature>
<evidence type="ECO:0000256" key="5">
    <source>
        <dbReference type="ARBA" id="ARBA00023136"/>
    </source>
</evidence>
<comment type="subcellular location">
    <subcellularLocation>
        <location evidence="1">Cell membrane</location>
        <topology evidence="1">Single-pass membrane protein</topology>
    </subcellularLocation>
</comment>
<evidence type="ECO:0000256" key="6">
    <source>
        <dbReference type="SAM" id="MobiDB-lite"/>
    </source>
</evidence>
<dbReference type="InterPro" id="IPR052027">
    <property type="entry name" value="PspC"/>
</dbReference>
<dbReference type="RefSeq" id="WP_241037082.1">
    <property type="nucleotide sequence ID" value="NZ_BAAAJF010000036.1"/>
</dbReference>
<dbReference type="PANTHER" id="PTHR33885:SF3">
    <property type="entry name" value="PHAGE SHOCK PROTEIN C"/>
    <property type="match status" value="1"/>
</dbReference>
<feature type="region of interest" description="Disordered" evidence="6">
    <location>
        <begin position="1"/>
        <end position="40"/>
    </location>
</feature>
<proteinExistence type="predicted"/>
<name>A0ABS9TFB0_9PSEU</name>
<evidence type="ECO:0000256" key="3">
    <source>
        <dbReference type="ARBA" id="ARBA00022692"/>
    </source>
</evidence>
<dbReference type="InterPro" id="IPR007168">
    <property type="entry name" value="Phageshock_PspC_N"/>
</dbReference>
<keyword evidence="3 7" id="KW-0812">Transmembrane</keyword>
<dbReference type="EMBL" id="JAKXMK010000011">
    <property type="protein sequence ID" value="MCH6167001.1"/>
    <property type="molecule type" value="Genomic_DNA"/>
</dbReference>
<keyword evidence="10" id="KW-1185">Reference proteome</keyword>
<feature type="compositionally biased region" description="Low complexity" evidence="6">
    <location>
        <begin position="1"/>
        <end position="20"/>
    </location>
</feature>
<protein>
    <submittedName>
        <fullName evidence="9">PspC domain-containing protein</fullName>
    </submittedName>
</protein>
<dbReference type="PANTHER" id="PTHR33885">
    <property type="entry name" value="PHAGE SHOCK PROTEIN C"/>
    <property type="match status" value="1"/>
</dbReference>
<reference evidence="9 10" key="1">
    <citation type="submission" date="2022-03" db="EMBL/GenBank/DDBJ databases">
        <title>Pseudonocardia alaer sp. nov., a novel actinomycete isolated from reed forest soil.</title>
        <authorList>
            <person name="Wang L."/>
        </authorList>
    </citation>
    <scope>NUCLEOTIDE SEQUENCE [LARGE SCALE GENOMIC DNA]</scope>
    <source>
        <strain evidence="9 10">Y-16303</strain>
    </source>
</reference>
<evidence type="ECO:0000259" key="8">
    <source>
        <dbReference type="Pfam" id="PF04024"/>
    </source>
</evidence>